<dbReference type="InterPro" id="IPR038056">
    <property type="entry name" value="YjbR-like_sf"/>
</dbReference>
<name>A0A7X3FKI3_9BACL</name>
<organism evidence="1 2">
    <name type="scientific">Paenibacillus lutrae</name>
    <dbReference type="NCBI Taxonomy" id="2078573"/>
    <lineage>
        <taxon>Bacteria</taxon>
        <taxon>Bacillati</taxon>
        <taxon>Bacillota</taxon>
        <taxon>Bacilli</taxon>
        <taxon>Bacillales</taxon>
        <taxon>Paenibacillaceae</taxon>
        <taxon>Paenibacillus</taxon>
    </lineage>
</organism>
<keyword evidence="2" id="KW-1185">Reference proteome</keyword>
<dbReference type="PANTHER" id="PTHR35145">
    <property type="entry name" value="CYTOPLASMIC PROTEIN-RELATED"/>
    <property type="match status" value="1"/>
</dbReference>
<dbReference type="RefSeq" id="WP_166542083.1">
    <property type="nucleotide sequence ID" value="NZ_RHLK01000012.1"/>
</dbReference>
<dbReference type="PANTHER" id="PTHR35145:SF1">
    <property type="entry name" value="CYTOPLASMIC PROTEIN"/>
    <property type="match status" value="1"/>
</dbReference>
<dbReference type="AlphaFoldDB" id="A0A7X3FKI3"/>
<dbReference type="InterPro" id="IPR007351">
    <property type="entry name" value="YjbR"/>
</dbReference>
<dbReference type="GO" id="GO:0003677">
    <property type="term" value="F:DNA binding"/>
    <property type="evidence" value="ECO:0007669"/>
    <property type="project" value="UniProtKB-KW"/>
</dbReference>
<dbReference type="InterPro" id="IPR058532">
    <property type="entry name" value="YjbR/MT2646/Rv2570-like"/>
</dbReference>
<dbReference type="Gene3D" id="3.90.1150.30">
    <property type="match status" value="1"/>
</dbReference>
<proteinExistence type="predicted"/>
<evidence type="ECO:0000313" key="1">
    <source>
        <dbReference type="EMBL" id="MVP01400.1"/>
    </source>
</evidence>
<dbReference type="SUPFAM" id="SSF142906">
    <property type="entry name" value="YjbR-like"/>
    <property type="match status" value="1"/>
</dbReference>
<reference evidence="1 2" key="1">
    <citation type="journal article" date="2019" name="Microorganisms">
        <title>Paenibacillus lutrae sp. nov., A Chitinolytic Species Isolated from A River Otter in Castril Natural Park, Granada, Spain.</title>
        <authorList>
            <person name="Rodriguez M."/>
            <person name="Reina J.C."/>
            <person name="Bejar V."/>
            <person name="Llamas I."/>
        </authorList>
    </citation>
    <scope>NUCLEOTIDE SEQUENCE [LARGE SCALE GENOMIC DNA]</scope>
    <source>
        <strain evidence="1 2">N10</strain>
    </source>
</reference>
<accession>A0A7X3FKI3</accession>
<protein>
    <submittedName>
        <fullName evidence="1">MmcQ/YjbR family DNA-binding protein</fullName>
    </submittedName>
</protein>
<dbReference type="Proteomes" id="UP000490800">
    <property type="component" value="Unassembled WGS sequence"/>
</dbReference>
<gene>
    <name evidence="1" type="ORF">EDM21_18040</name>
</gene>
<evidence type="ECO:0000313" key="2">
    <source>
        <dbReference type="Proteomes" id="UP000490800"/>
    </source>
</evidence>
<sequence>MNVRDVYTYCLQKPGAAAERPFDETTDVIKVGGKMFALMPSDASGEGGSVTLKCVPEEGELLRQQYPGTVMAGYHMNKRHWNTVLLNQEVPAEELQEMIDVSYHLVVKGLTKAEKEKLGLSAGRL</sequence>
<dbReference type="Pfam" id="PF04237">
    <property type="entry name" value="YjbR"/>
    <property type="match status" value="1"/>
</dbReference>
<keyword evidence="1" id="KW-0238">DNA-binding</keyword>
<comment type="caution">
    <text evidence="1">The sequence shown here is derived from an EMBL/GenBank/DDBJ whole genome shotgun (WGS) entry which is preliminary data.</text>
</comment>
<dbReference type="EMBL" id="RHLK01000012">
    <property type="protein sequence ID" value="MVP01400.1"/>
    <property type="molecule type" value="Genomic_DNA"/>
</dbReference>